<dbReference type="Pfam" id="PF00392">
    <property type="entry name" value="GntR"/>
    <property type="match status" value="1"/>
</dbReference>
<sequence>MMIMDSSKPLYLQVKADIKNRILSKQYMPGDKLPTENELSDQYNVSKITIRKAIQNLSDEGYVNKVQGKGTFINFKKDKLYLNKTSGFKESLSSLGHASRHDIIQASFLNADEDIAEKLMIPMGTKVVYIERLVWQDNEPIAIDKIYIEDARFPDFITTLSKDRSFYQVMDECYHIRPNHSVLEIDGKAAQSHSADTLKCNVGDPLFSIHKISYDQDGKPIHYSLTTVRCDRVTYVVSTNDSTVMDEKIKSN</sequence>
<organism evidence="5 6">
    <name type="scientific">Blautia wexlerae</name>
    <dbReference type="NCBI Taxonomy" id="418240"/>
    <lineage>
        <taxon>Bacteria</taxon>
        <taxon>Bacillati</taxon>
        <taxon>Bacillota</taxon>
        <taxon>Clostridia</taxon>
        <taxon>Lachnospirales</taxon>
        <taxon>Lachnospiraceae</taxon>
        <taxon>Blautia</taxon>
    </lineage>
</organism>
<dbReference type="PROSITE" id="PS50949">
    <property type="entry name" value="HTH_GNTR"/>
    <property type="match status" value="1"/>
</dbReference>
<dbReference type="InterPro" id="IPR050679">
    <property type="entry name" value="Bact_HTH_transcr_reg"/>
</dbReference>
<dbReference type="AlphaFoldDB" id="A0A564WP95"/>
<reference evidence="5 6" key="1">
    <citation type="submission" date="2019-07" db="EMBL/GenBank/DDBJ databases">
        <authorList>
            <person name="Chang H.-W."/>
            <person name="Raman A."/>
            <person name="Venkatesh S."/>
            <person name="Gehrig J."/>
        </authorList>
    </citation>
    <scope>NUCLEOTIDE SEQUENCE [LARGE SCALE GENOMIC DNA]</scope>
    <source>
        <strain evidence="5">Blautia_wexlerae_LFYP_14</strain>
    </source>
</reference>
<keyword evidence="1" id="KW-0805">Transcription regulation</keyword>
<dbReference type="GO" id="GO:0045892">
    <property type="term" value="P:negative regulation of DNA-templated transcription"/>
    <property type="evidence" value="ECO:0007669"/>
    <property type="project" value="TreeGrafter"/>
</dbReference>
<dbReference type="GO" id="GO:0003700">
    <property type="term" value="F:DNA-binding transcription factor activity"/>
    <property type="evidence" value="ECO:0007669"/>
    <property type="project" value="InterPro"/>
</dbReference>
<dbReference type="SMART" id="SM00345">
    <property type="entry name" value="HTH_GNTR"/>
    <property type="match status" value="1"/>
</dbReference>
<dbReference type="PANTHER" id="PTHR44846:SF1">
    <property type="entry name" value="MANNOSYL-D-GLYCERATE TRANSPORT_METABOLISM SYSTEM REPRESSOR MNGR-RELATED"/>
    <property type="match status" value="1"/>
</dbReference>
<gene>
    <name evidence="5" type="primary">yurK</name>
    <name evidence="5" type="ORF">BWLFYP14_01330</name>
</gene>
<dbReference type="PRINTS" id="PR00035">
    <property type="entry name" value="HTHGNTR"/>
</dbReference>
<dbReference type="RefSeq" id="WP_020993167.1">
    <property type="nucleotide sequence ID" value="NZ_AP031426.1"/>
</dbReference>
<evidence type="ECO:0000256" key="1">
    <source>
        <dbReference type="ARBA" id="ARBA00023015"/>
    </source>
</evidence>
<evidence type="ECO:0000256" key="2">
    <source>
        <dbReference type="ARBA" id="ARBA00023125"/>
    </source>
</evidence>
<dbReference type="InterPro" id="IPR036390">
    <property type="entry name" value="WH_DNA-bd_sf"/>
</dbReference>
<dbReference type="InterPro" id="IPR028978">
    <property type="entry name" value="Chorismate_lyase_/UTRA_dom_sf"/>
</dbReference>
<dbReference type="GO" id="GO:0003677">
    <property type="term" value="F:DNA binding"/>
    <property type="evidence" value="ECO:0007669"/>
    <property type="project" value="UniProtKB-KW"/>
</dbReference>
<dbReference type="EMBL" id="CABHOF010000032">
    <property type="protein sequence ID" value="VUX64293.1"/>
    <property type="molecule type" value="Genomic_DNA"/>
</dbReference>
<evidence type="ECO:0000313" key="6">
    <source>
        <dbReference type="Proteomes" id="UP000366766"/>
    </source>
</evidence>
<keyword evidence="3" id="KW-0804">Transcription</keyword>
<proteinExistence type="predicted"/>
<protein>
    <submittedName>
        <fullName evidence="5">Putative HTH-type transcriptional regulator YurK</fullName>
    </submittedName>
</protein>
<keyword evidence="6" id="KW-1185">Reference proteome</keyword>
<dbReference type="InterPro" id="IPR000524">
    <property type="entry name" value="Tscrpt_reg_HTH_GntR"/>
</dbReference>
<dbReference type="InterPro" id="IPR011663">
    <property type="entry name" value="UTRA"/>
</dbReference>
<keyword evidence="2" id="KW-0238">DNA-binding</keyword>
<dbReference type="SMART" id="SM00866">
    <property type="entry name" value="UTRA"/>
    <property type="match status" value="1"/>
</dbReference>
<dbReference type="InterPro" id="IPR036388">
    <property type="entry name" value="WH-like_DNA-bd_sf"/>
</dbReference>
<dbReference type="SUPFAM" id="SSF64288">
    <property type="entry name" value="Chorismate lyase-like"/>
    <property type="match status" value="1"/>
</dbReference>
<feature type="domain" description="HTH gntR-type" evidence="4">
    <location>
        <begin position="8"/>
        <end position="76"/>
    </location>
</feature>
<dbReference type="Gene3D" id="3.40.1410.10">
    <property type="entry name" value="Chorismate lyase-like"/>
    <property type="match status" value="1"/>
</dbReference>
<evidence type="ECO:0000313" key="5">
    <source>
        <dbReference type="EMBL" id="VUX64293.1"/>
    </source>
</evidence>
<dbReference type="Pfam" id="PF07702">
    <property type="entry name" value="UTRA"/>
    <property type="match status" value="1"/>
</dbReference>
<dbReference type="FunFam" id="1.10.10.10:FF:000079">
    <property type="entry name" value="GntR family transcriptional regulator"/>
    <property type="match status" value="1"/>
</dbReference>
<dbReference type="PANTHER" id="PTHR44846">
    <property type="entry name" value="MANNOSYL-D-GLYCERATE TRANSPORT/METABOLISM SYSTEM REPRESSOR MNGR-RELATED"/>
    <property type="match status" value="1"/>
</dbReference>
<accession>A0A564WP95</accession>
<name>A0A564WP95_9FIRM</name>
<dbReference type="CDD" id="cd07377">
    <property type="entry name" value="WHTH_GntR"/>
    <property type="match status" value="1"/>
</dbReference>
<dbReference type="Gene3D" id="1.10.10.10">
    <property type="entry name" value="Winged helix-like DNA-binding domain superfamily/Winged helix DNA-binding domain"/>
    <property type="match status" value="1"/>
</dbReference>
<dbReference type="Proteomes" id="UP000366766">
    <property type="component" value="Unassembled WGS sequence"/>
</dbReference>
<evidence type="ECO:0000259" key="4">
    <source>
        <dbReference type="PROSITE" id="PS50949"/>
    </source>
</evidence>
<dbReference type="SUPFAM" id="SSF46785">
    <property type="entry name" value="Winged helix' DNA-binding domain"/>
    <property type="match status" value="1"/>
</dbReference>
<evidence type="ECO:0000256" key="3">
    <source>
        <dbReference type="ARBA" id="ARBA00023163"/>
    </source>
</evidence>